<feature type="domain" description="Aminoglycoside phosphotransferase" evidence="1">
    <location>
        <begin position="96"/>
        <end position="285"/>
    </location>
</feature>
<sequence length="381" mass="43269">MTAESVVPEGAEQDIKTTDTDLAELSEQLQGWLGDRLGADVPPRVYNLRRPEHSGMSSISVLFDLDWTKDGQARSAQLVARLAPEEEAFPVFPGYDLQRQFDVITVVHDHSDIPVPNVRWVENSAEPLGRPFLVMDRAEGAVPVDNPPYVFAGWLFDADDGTRRAVQTTSVRILAGIHAVADPATKLPSMAAAEGQSSLRRHFENERAYYEWTRRNDGLRIPVLKKAFEWLEMNWPAEPSPDVLCWGDSRIGNIMYRGADAAAVLDWESAALAPRELDLGWFIFFHRMFQDIAEQFSFPGLPGFLRRSDVVAEYEKFSGATVRDLDFYLVYAALRHGIVMSQIERRRVHFGEVETPENPDEYVLHRDMLAQLIDESYDWEK</sequence>
<dbReference type="InterPro" id="IPR041726">
    <property type="entry name" value="ACAD10_11_N"/>
</dbReference>
<dbReference type="EMBL" id="JAUZMZ010000117">
    <property type="protein sequence ID" value="MEE2034055.1"/>
    <property type="molecule type" value="Genomic_DNA"/>
</dbReference>
<dbReference type="Pfam" id="PF01636">
    <property type="entry name" value="APH"/>
    <property type="match status" value="1"/>
</dbReference>
<dbReference type="Proteomes" id="UP001331936">
    <property type="component" value="Unassembled WGS sequence"/>
</dbReference>
<proteinExistence type="predicted"/>
<dbReference type="PANTHER" id="PTHR21310">
    <property type="entry name" value="AMINOGLYCOSIDE PHOSPHOTRANSFERASE-RELATED-RELATED"/>
    <property type="match status" value="1"/>
</dbReference>
<evidence type="ECO:0000259" key="1">
    <source>
        <dbReference type="Pfam" id="PF01636"/>
    </source>
</evidence>
<protein>
    <submittedName>
        <fullName evidence="2">Phosphotransferase family protein</fullName>
    </submittedName>
</protein>
<keyword evidence="3" id="KW-1185">Reference proteome</keyword>
<dbReference type="SUPFAM" id="SSF56112">
    <property type="entry name" value="Protein kinase-like (PK-like)"/>
    <property type="match status" value="1"/>
</dbReference>
<comment type="caution">
    <text evidence="2">The sequence shown here is derived from an EMBL/GenBank/DDBJ whole genome shotgun (WGS) entry which is preliminary data.</text>
</comment>
<gene>
    <name evidence="2" type="ORF">Q8814_18385</name>
</gene>
<dbReference type="InterPro" id="IPR051678">
    <property type="entry name" value="AGP_Transferase"/>
</dbReference>
<dbReference type="Gene3D" id="3.90.1200.10">
    <property type="match status" value="1"/>
</dbReference>
<reference evidence="2 3" key="1">
    <citation type="submission" date="2023-08" db="EMBL/GenBank/DDBJ databases">
        <authorList>
            <person name="Girao M."/>
            <person name="Carvalho M.F."/>
        </authorList>
    </citation>
    <scope>NUCLEOTIDE SEQUENCE [LARGE SCALE GENOMIC DNA]</scope>
    <source>
        <strain evidence="2 3">CC-R104</strain>
    </source>
</reference>
<dbReference type="RefSeq" id="WP_330153432.1">
    <property type="nucleotide sequence ID" value="NZ_JAUZMZ010000117.1"/>
</dbReference>
<accession>A0ABU7JVK5</accession>
<evidence type="ECO:0000313" key="2">
    <source>
        <dbReference type="EMBL" id="MEE2034055.1"/>
    </source>
</evidence>
<evidence type="ECO:0000313" key="3">
    <source>
        <dbReference type="Proteomes" id="UP001331936"/>
    </source>
</evidence>
<dbReference type="InterPro" id="IPR002575">
    <property type="entry name" value="Aminoglycoside_PTrfase"/>
</dbReference>
<dbReference type="CDD" id="cd05154">
    <property type="entry name" value="ACAD10_11_N-like"/>
    <property type="match status" value="1"/>
</dbReference>
<dbReference type="PANTHER" id="PTHR21310:SF40">
    <property type="entry name" value="AMINOGLYCOSIDE PHOSPHOTRANSFERASE DOMAIN-CONTAINING PROTEIN-RELATED"/>
    <property type="match status" value="1"/>
</dbReference>
<organism evidence="2 3">
    <name type="scientific">Rhodococcus chondri</name>
    <dbReference type="NCBI Taxonomy" id="3065941"/>
    <lineage>
        <taxon>Bacteria</taxon>
        <taxon>Bacillati</taxon>
        <taxon>Actinomycetota</taxon>
        <taxon>Actinomycetes</taxon>
        <taxon>Mycobacteriales</taxon>
        <taxon>Nocardiaceae</taxon>
        <taxon>Rhodococcus</taxon>
    </lineage>
</organism>
<dbReference type="Gene3D" id="3.30.200.20">
    <property type="entry name" value="Phosphorylase Kinase, domain 1"/>
    <property type="match status" value="1"/>
</dbReference>
<dbReference type="InterPro" id="IPR011009">
    <property type="entry name" value="Kinase-like_dom_sf"/>
</dbReference>
<name>A0ABU7JVK5_9NOCA</name>